<keyword evidence="2" id="KW-1185">Reference proteome</keyword>
<evidence type="ECO:0000313" key="1">
    <source>
        <dbReference type="EMBL" id="PHN00716.1"/>
    </source>
</evidence>
<dbReference type="EMBL" id="PDUD01000079">
    <property type="protein sequence ID" value="PHN00716.1"/>
    <property type="molecule type" value="Genomic_DNA"/>
</dbReference>
<accession>A0A2D0MX51</accession>
<proteinExistence type="predicted"/>
<dbReference type="Proteomes" id="UP000223913">
    <property type="component" value="Unassembled WGS sequence"/>
</dbReference>
<sequence>MKPRGEVFWFKFKWSRPDSDSVMKVDGFQFRSVIPRTQQPKGFSLQEPQFFNQDQKSEKPTIALIFFRISLFCKKETRNILRKRLLYLMLSGFS</sequence>
<comment type="caution">
    <text evidence="1">The sequence shown here is derived from an EMBL/GenBank/DDBJ whole genome shotgun (WGS) entry which is preliminary data.</text>
</comment>
<dbReference type="AlphaFoldDB" id="A0A2D0MX51"/>
<gene>
    <name evidence="1" type="ORF">CRP01_40750</name>
</gene>
<protein>
    <submittedName>
        <fullName evidence="1">Uncharacterized protein</fullName>
    </submittedName>
</protein>
<name>A0A2D0MX51_FLAN2</name>
<reference evidence="1 2" key="1">
    <citation type="submission" date="2017-10" db="EMBL/GenBank/DDBJ databases">
        <title>The draft genome sequence of Lewinella nigricans NBRC 102662.</title>
        <authorList>
            <person name="Wang K."/>
        </authorList>
    </citation>
    <scope>NUCLEOTIDE SEQUENCE [LARGE SCALE GENOMIC DNA]</scope>
    <source>
        <strain evidence="1 2">NBRC 102662</strain>
    </source>
</reference>
<evidence type="ECO:0000313" key="2">
    <source>
        <dbReference type="Proteomes" id="UP000223913"/>
    </source>
</evidence>
<organism evidence="1 2">
    <name type="scientific">Flavilitoribacter nigricans (strain ATCC 23147 / DSM 23189 / NBRC 102662 / NCIMB 1420 / SS-2)</name>
    <name type="common">Lewinella nigricans</name>
    <dbReference type="NCBI Taxonomy" id="1122177"/>
    <lineage>
        <taxon>Bacteria</taxon>
        <taxon>Pseudomonadati</taxon>
        <taxon>Bacteroidota</taxon>
        <taxon>Saprospiria</taxon>
        <taxon>Saprospirales</taxon>
        <taxon>Lewinellaceae</taxon>
        <taxon>Flavilitoribacter</taxon>
    </lineage>
</organism>